<dbReference type="OrthoDB" id="9782305at2"/>
<accession>H0E6T4</accession>
<feature type="transmembrane region" description="Helical" evidence="8">
    <location>
        <begin position="67"/>
        <end position="87"/>
    </location>
</feature>
<evidence type="ECO:0000256" key="8">
    <source>
        <dbReference type="SAM" id="Phobius"/>
    </source>
</evidence>
<protein>
    <submittedName>
        <fullName evidence="9">Iron chelate uptake ABC transporter (FeCT) family permease protein</fullName>
    </submittedName>
</protein>
<proteinExistence type="inferred from homology"/>
<feature type="transmembrane region" description="Helical" evidence="8">
    <location>
        <begin position="238"/>
        <end position="260"/>
    </location>
</feature>
<evidence type="ECO:0000256" key="4">
    <source>
        <dbReference type="ARBA" id="ARBA00022475"/>
    </source>
</evidence>
<evidence type="ECO:0000313" key="9">
    <source>
        <dbReference type="EMBL" id="EHN10617.1"/>
    </source>
</evidence>
<evidence type="ECO:0000313" key="10">
    <source>
        <dbReference type="Proteomes" id="UP000005143"/>
    </source>
</evidence>
<feature type="transmembrane region" description="Helical" evidence="8">
    <location>
        <begin position="307"/>
        <end position="327"/>
    </location>
</feature>
<gene>
    <name evidence="9" type="ORF">PAI11_25350</name>
</gene>
<dbReference type="PANTHER" id="PTHR30472">
    <property type="entry name" value="FERRIC ENTEROBACTIN TRANSPORT SYSTEM PERMEASE PROTEIN"/>
    <property type="match status" value="1"/>
</dbReference>
<dbReference type="AlphaFoldDB" id="H0E6T4"/>
<dbReference type="Gene3D" id="1.10.3470.10">
    <property type="entry name" value="ABC transporter involved in vitamin B12 uptake, BtuC"/>
    <property type="match status" value="1"/>
</dbReference>
<dbReference type="GO" id="GO:0005886">
    <property type="term" value="C:plasma membrane"/>
    <property type="evidence" value="ECO:0007669"/>
    <property type="project" value="UniProtKB-SubCell"/>
</dbReference>
<dbReference type="InterPro" id="IPR037294">
    <property type="entry name" value="ABC_BtuC-like"/>
</dbReference>
<keyword evidence="7 8" id="KW-0472">Membrane</keyword>
<dbReference type="PANTHER" id="PTHR30472:SF25">
    <property type="entry name" value="ABC TRANSPORTER PERMEASE PROTEIN MJ0876-RELATED"/>
    <property type="match status" value="1"/>
</dbReference>
<keyword evidence="6 8" id="KW-1133">Transmembrane helix</keyword>
<comment type="subcellular location">
    <subcellularLocation>
        <location evidence="1">Cell membrane</location>
        <topology evidence="1">Multi-pass membrane protein</topology>
    </subcellularLocation>
</comment>
<evidence type="ECO:0000256" key="3">
    <source>
        <dbReference type="ARBA" id="ARBA00022448"/>
    </source>
</evidence>
<keyword evidence="5 8" id="KW-0812">Transmembrane</keyword>
<reference evidence="9 10" key="1">
    <citation type="journal article" date="2013" name="Biodegradation">
        <title>Quantitative proteomic analysis of ibuprofen-degrading Patulibacter sp. strain I11.</title>
        <authorList>
            <person name="Almeida B."/>
            <person name="Kjeldal H."/>
            <person name="Lolas I."/>
            <person name="Knudsen A.D."/>
            <person name="Carvalho G."/>
            <person name="Nielsen K.L."/>
            <person name="Barreto Crespo M.T."/>
            <person name="Stensballe A."/>
            <person name="Nielsen J.L."/>
        </authorList>
    </citation>
    <scope>NUCLEOTIDE SEQUENCE [LARGE SCALE GENOMIC DNA]</scope>
    <source>
        <strain evidence="9 10">I11</strain>
    </source>
</reference>
<dbReference type="CDD" id="cd06550">
    <property type="entry name" value="TM_ABC_iron-siderophores_like"/>
    <property type="match status" value="1"/>
</dbReference>
<feature type="transmembrane region" description="Helical" evidence="8">
    <location>
        <begin position="198"/>
        <end position="217"/>
    </location>
</feature>
<dbReference type="Pfam" id="PF01032">
    <property type="entry name" value="FecCD"/>
    <property type="match status" value="1"/>
</dbReference>
<dbReference type="Proteomes" id="UP000005143">
    <property type="component" value="Unassembled WGS sequence"/>
</dbReference>
<keyword evidence="4" id="KW-1003">Cell membrane</keyword>
<evidence type="ECO:0000256" key="5">
    <source>
        <dbReference type="ARBA" id="ARBA00022692"/>
    </source>
</evidence>
<dbReference type="InterPro" id="IPR000522">
    <property type="entry name" value="ABC_transptr_permease_BtuC"/>
</dbReference>
<dbReference type="FunFam" id="1.10.3470.10:FF:000001">
    <property type="entry name" value="Vitamin B12 ABC transporter permease BtuC"/>
    <property type="match status" value="1"/>
</dbReference>
<comment type="similarity">
    <text evidence="2">Belongs to the binding-protein-dependent transport system permease family. FecCD subfamily.</text>
</comment>
<dbReference type="RefSeq" id="WP_007575648.1">
    <property type="nucleotide sequence ID" value="NZ_AGUD01000209.1"/>
</dbReference>
<dbReference type="SUPFAM" id="SSF81345">
    <property type="entry name" value="ABC transporter involved in vitamin B12 uptake, BtuC"/>
    <property type="match status" value="1"/>
</dbReference>
<feature type="transmembrane region" description="Helical" evidence="8">
    <location>
        <begin position="280"/>
        <end position="300"/>
    </location>
</feature>
<evidence type="ECO:0000256" key="2">
    <source>
        <dbReference type="ARBA" id="ARBA00007935"/>
    </source>
</evidence>
<sequence>MALRQSAVLAAAAALLVLAALASIALGSTTIPLGDVLHALPLVGDGRVDAATDQIIDNLRIPRTVTAIAVGAALGVSGALLQGALANPLASPEVIGVTAGAGFGAMLLLLAVPDAVALVPLSALAVGLLAAALVFAVAWSGRGGGSIARLILAGIAVSAIFTAGTTMLMTAYPDRVSSAIFFIAGYIADDGWGVLEHVWYYVVAGLALAALLVRPLDRLALGDDVAQSLGVRPRAIRLAAAAVAALLAAAAAALAGLLGFVGLVVPHVMRMAGGTASHRFVVPASALGGAAILLIADILSRRIAAPLALPVGPFMVALGVPLFLWLLRKAV</sequence>
<organism evidence="9 10">
    <name type="scientific">Patulibacter medicamentivorans</name>
    <dbReference type="NCBI Taxonomy" id="1097667"/>
    <lineage>
        <taxon>Bacteria</taxon>
        <taxon>Bacillati</taxon>
        <taxon>Actinomycetota</taxon>
        <taxon>Thermoleophilia</taxon>
        <taxon>Solirubrobacterales</taxon>
        <taxon>Patulibacteraceae</taxon>
        <taxon>Patulibacter</taxon>
    </lineage>
</organism>
<feature type="transmembrane region" description="Helical" evidence="8">
    <location>
        <begin position="150"/>
        <end position="172"/>
    </location>
</feature>
<keyword evidence="10" id="KW-1185">Reference proteome</keyword>
<dbReference type="GO" id="GO:0022857">
    <property type="term" value="F:transmembrane transporter activity"/>
    <property type="evidence" value="ECO:0007669"/>
    <property type="project" value="InterPro"/>
</dbReference>
<evidence type="ECO:0000256" key="1">
    <source>
        <dbReference type="ARBA" id="ARBA00004651"/>
    </source>
</evidence>
<feature type="transmembrane region" description="Helical" evidence="8">
    <location>
        <begin position="118"/>
        <end position="138"/>
    </location>
</feature>
<keyword evidence="3" id="KW-0813">Transport</keyword>
<name>H0E6T4_9ACTN</name>
<evidence type="ECO:0000256" key="7">
    <source>
        <dbReference type="ARBA" id="ARBA00023136"/>
    </source>
</evidence>
<comment type="caution">
    <text evidence="9">The sequence shown here is derived from an EMBL/GenBank/DDBJ whole genome shotgun (WGS) entry which is preliminary data.</text>
</comment>
<evidence type="ECO:0000256" key="6">
    <source>
        <dbReference type="ARBA" id="ARBA00022989"/>
    </source>
</evidence>
<dbReference type="EMBL" id="AGUD01000209">
    <property type="protein sequence ID" value="EHN10617.1"/>
    <property type="molecule type" value="Genomic_DNA"/>
</dbReference>
<feature type="transmembrane region" description="Helical" evidence="8">
    <location>
        <begin position="94"/>
        <end position="112"/>
    </location>
</feature>